<gene>
    <name evidence="7" type="ORF">EMBFUC_R09764</name>
</gene>
<dbReference type="PANTHER" id="PTHR21314">
    <property type="entry name" value="QUEUOSINE 5'-PHOSPHATE N-GLYCOSYLASE_HYDROLASE-RELATED"/>
    <property type="match status" value="1"/>
</dbReference>
<comment type="catalytic activity">
    <reaction evidence="5 6">
        <text>queuosine 5'-phosphate + H2O = queuine + D-ribose 5-phosphate</text>
        <dbReference type="Rhea" id="RHEA:75387"/>
        <dbReference type="ChEBI" id="CHEBI:15377"/>
        <dbReference type="ChEBI" id="CHEBI:17433"/>
        <dbReference type="ChEBI" id="CHEBI:78346"/>
        <dbReference type="ChEBI" id="CHEBI:194371"/>
    </reaction>
    <physiologicalReaction direction="left-to-right" evidence="5 6">
        <dbReference type="Rhea" id="RHEA:75388"/>
    </physiologicalReaction>
</comment>
<dbReference type="GO" id="GO:0016787">
    <property type="term" value="F:hydrolase activity"/>
    <property type="evidence" value="ECO:0007669"/>
    <property type="project" value="UniProtKB-KW"/>
</dbReference>
<dbReference type="GO" id="GO:0006400">
    <property type="term" value="P:tRNA modification"/>
    <property type="evidence" value="ECO:0007669"/>
    <property type="project" value="TreeGrafter"/>
</dbReference>
<organism evidence="7 8">
    <name type="scientific">Emberiza fucata</name>
    <dbReference type="NCBI Taxonomy" id="337179"/>
    <lineage>
        <taxon>Eukaryota</taxon>
        <taxon>Metazoa</taxon>
        <taxon>Chordata</taxon>
        <taxon>Craniata</taxon>
        <taxon>Vertebrata</taxon>
        <taxon>Euteleostomi</taxon>
        <taxon>Archelosauria</taxon>
        <taxon>Archosauria</taxon>
        <taxon>Dinosauria</taxon>
        <taxon>Saurischia</taxon>
        <taxon>Theropoda</taxon>
        <taxon>Coelurosauria</taxon>
        <taxon>Aves</taxon>
        <taxon>Neognathae</taxon>
        <taxon>Neoaves</taxon>
        <taxon>Telluraves</taxon>
        <taxon>Australaves</taxon>
        <taxon>Passeriformes</taxon>
        <taxon>Passeroidea</taxon>
        <taxon>Fringillidae</taxon>
        <taxon>Emberizinae</taxon>
        <taxon>Emberizini</taxon>
        <taxon>Emberiza</taxon>
    </lineage>
</organism>
<evidence type="ECO:0000256" key="2">
    <source>
        <dbReference type="ARBA" id="ARBA00035119"/>
    </source>
</evidence>
<keyword evidence="1 6" id="KW-0378">Hydrolase</keyword>
<accession>A0A7K4VQ10</accession>
<sequence length="336" mass="38651">MEVFPSPLESAKFIAEHSKDVSVDEQGARRVAESLFDKASAAEFGLAGWKSLHELNPRAADKEAVDWVFLVDTLNFSFWSEQEERKYLVKYKDKTYSGYWSLCAAVNRALDDGIPITSASYFATMTLDQVRHVFRSDTEVPLPLIEERHRVLNESGIVLLEKFGGSFLTCVKMSEKSAQKLLHLILENFPSYRDEAVFEEVSFYFLLSPAVKQNIFTLKNQRFFELIFEATGFVYFSLSCQSLASCLLHINGLLSLVSAGTLFQSGDKEEVEIRGCSIWCCALICKHLQELYQKKGQDMHEKINAVLLDYYLWDYARDHRAEMKDIPFHRVRCIYY</sequence>
<evidence type="ECO:0000256" key="6">
    <source>
        <dbReference type="RuleBase" id="RU365002"/>
    </source>
</evidence>
<name>A0A7K4VQ10_9EMBE</name>
<dbReference type="Pfam" id="PF10343">
    <property type="entry name" value="Q_salvage"/>
    <property type="match status" value="1"/>
</dbReference>
<comment type="caution">
    <text evidence="7">The sequence shown here is derived from an EMBL/GenBank/DDBJ whole genome shotgun (WGS) entry which is preliminary data.</text>
</comment>
<evidence type="ECO:0000256" key="3">
    <source>
        <dbReference type="ARBA" id="ARBA00035306"/>
    </source>
</evidence>
<dbReference type="EC" id="3.2.2.-" evidence="6"/>
<evidence type="ECO:0000313" key="8">
    <source>
        <dbReference type="Proteomes" id="UP000580681"/>
    </source>
</evidence>
<dbReference type="EMBL" id="VYZJ01001758">
    <property type="protein sequence ID" value="NWR24290.1"/>
    <property type="molecule type" value="Genomic_DNA"/>
</dbReference>
<comment type="function">
    <text evidence="6">Catalyzes the hydrolysis of queuosine 5'-phosphate, releasing the nucleobase queuine (q). Is required for salvage of queuine from exogenous queuosine (Q) that is imported and then converted to queuosine 5'-phosphate intracellularly.</text>
</comment>
<evidence type="ECO:0000256" key="4">
    <source>
        <dbReference type="ARBA" id="ARBA00035393"/>
    </source>
</evidence>
<reference evidence="7 8" key="1">
    <citation type="submission" date="2019-09" db="EMBL/GenBank/DDBJ databases">
        <title>Bird 10,000 Genomes (B10K) Project - Family phase.</title>
        <authorList>
            <person name="Zhang G."/>
        </authorList>
    </citation>
    <scope>NUCLEOTIDE SEQUENCE [LARGE SCALE GENOMIC DNA]</scope>
    <source>
        <strain evidence="7">B10K-DU-015-11</strain>
        <tissue evidence="7">Mixed tissue sample</tissue>
    </source>
</reference>
<evidence type="ECO:0000313" key="7">
    <source>
        <dbReference type="EMBL" id="NWR24290.1"/>
    </source>
</evidence>
<feature type="non-terminal residue" evidence="7">
    <location>
        <position position="1"/>
    </location>
</feature>
<dbReference type="InterPro" id="IPR019438">
    <property type="entry name" value="Q_salvage"/>
</dbReference>
<evidence type="ECO:0000256" key="1">
    <source>
        <dbReference type="ARBA" id="ARBA00022801"/>
    </source>
</evidence>
<keyword evidence="8" id="KW-1185">Reference proteome</keyword>
<protein>
    <recommendedName>
        <fullName evidence="3 6">Queuosine 5'-phosphate N-glycosylase/hydrolase</fullName>
        <ecNumber evidence="6">3.2.2.-</ecNumber>
    </recommendedName>
    <alternativeName>
        <fullName evidence="4 6">Queuosine-nucleotide N-glycosylase/hydrolase</fullName>
    </alternativeName>
</protein>
<evidence type="ECO:0000256" key="5">
    <source>
        <dbReference type="ARBA" id="ARBA00048204"/>
    </source>
</evidence>
<feature type="non-terminal residue" evidence="7">
    <location>
        <position position="336"/>
    </location>
</feature>
<dbReference type="PANTHER" id="PTHR21314:SF0">
    <property type="entry name" value="QUEUOSINE 5'-PHOSPHATE N-GLYCOSYLASE_HYDROLASE"/>
    <property type="match status" value="1"/>
</dbReference>
<comment type="similarity">
    <text evidence="2 6">Belongs to the QNG1 protein family.</text>
</comment>
<dbReference type="Proteomes" id="UP000580681">
    <property type="component" value="Unassembled WGS sequence"/>
</dbReference>
<dbReference type="AlphaFoldDB" id="A0A7K4VQ10"/>
<proteinExistence type="inferred from homology"/>